<dbReference type="AlphaFoldDB" id="A0A8X6LGB2"/>
<evidence type="ECO:0000313" key="2">
    <source>
        <dbReference type="Proteomes" id="UP000887116"/>
    </source>
</evidence>
<accession>A0A8X6LGB2</accession>
<reference evidence="1" key="1">
    <citation type="submission" date="2020-07" db="EMBL/GenBank/DDBJ databases">
        <title>Multicomponent nature underlies the extraordinary mechanical properties of spider dragline silk.</title>
        <authorList>
            <person name="Kono N."/>
            <person name="Nakamura H."/>
            <person name="Mori M."/>
            <person name="Yoshida Y."/>
            <person name="Ohtoshi R."/>
            <person name="Malay A.D."/>
            <person name="Moran D.A.P."/>
            <person name="Tomita M."/>
            <person name="Numata K."/>
            <person name="Arakawa K."/>
        </authorList>
    </citation>
    <scope>NUCLEOTIDE SEQUENCE</scope>
</reference>
<dbReference type="EMBL" id="BMAO01035808">
    <property type="protein sequence ID" value="GFR06144.1"/>
    <property type="molecule type" value="Genomic_DNA"/>
</dbReference>
<organism evidence="1 2">
    <name type="scientific">Trichonephila clavata</name>
    <name type="common">Joro spider</name>
    <name type="synonym">Nephila clavata</name>
    <dbReference type="NCBI Taxonomy" id="2740835"/>
    <lineage>
        <taxon>Eukaryota</taxon>
        <taxon>Metazoa</taxon>
        <taxon>Ecdysozoa</taxon>
        <taxon>Arthropoda</taxon>
        <taxon>Chelicerata</taxon>
        <taxon>Arachnida</taxon>
        <taxon>Araneae</taxon>
        <taxon>Araneomorphae</taxon>
        <taxon>Entelegynae</taxon>
        <taxon>Araneoidea</taxon>
        <taxon>Nephilidae</taxon>
        <taxon>Trichonephila</taxon>
    </lineage>
</organism>
<keyword evidence="2" id="KW-1185">Reference proteome</keyword>
<sequence>MAENNGFSDVGRKLRGFLWKEMKNTECERVASTLRCKSSGGPKCAPLIGARLERDPCRGYGKSRVYSSSPKPVLYRTMLTRRVFVECPSVNGGTDFFFFSSQDCTLDYKPTSCQCRG</sequence>
<proteinExistence type="predicted"/>
<protein>
    <submittedName>
        <fullName evidence="1">Uncharacterized protein</fullName>
    </submittedName>
</protein>
<evidence type="ECO:0000313" key="1">
    <source>
        <dbReference type="EMBL" id="GFR06144.1"/>
    </source>
</evidence>
<name>A0A8X6LGB2_TRICU</name>
<dbReference type="Proteomes" id="UP000887116">
    <property type="component" value="Unassembled WGS sequence"/>
</dbReference>
<comment type="caution">
    <text evidence="1">The sequence shown here is derived from an EMBL/GenBank/DDBJ whole genome shotgun (WGS) entry which is preliminary data.</text>
</comment>
<gene>
    <name evidence="1" type="ORF">TNCT_509581</name>
</gene>